<dbReference type="InterPro" id="IPR001007">
    <property type="entry name" value="VWF_dom"/>
</dbReference>
<dbReference type="Gene3D" id="6.20.200.20">
    <property type="match status" value="1"/>
</dbReference>
<evidence type="ECO:0000313" key="4">
    <source>
        <dbReference type="EnsemblMetazoa" id="PHUM063480-PA"/>
    </source>
</evidence>
<dbReference type="OrthoDB" id="8173378at2759"/>
<feature type="chain" id="PRO_5014570037" description="VWFC domain-containing protein" evidence="1">
    <location>
        <begin position="25"/>
        <end position="288"/>
    </location>
</feature>
<evidence type="ECO:0000256" key="1">
    <source>
        <dbReference type="SAM" id="SignalP"/>
    </source>
</evidence>
<name>E0VBK6_PEDHC</name>
<sequence>MIFFILFSYFGLMVTFQLPTGSLGSTLTCIHGGIKYKEGDYFPQNKTFIKPENPLQCVQCRCHQGLVVCEVENCLNLNCNKPKKYSRFCCLQCPGEGQTNVYEERSDFTFDQNNNNEDEDDDDDDYVKKRKKNIDCNINDEHYVNGSIWQPVIGPFGIMACVQCECKEGNVVCGRIKCNHQPCSNPVKEFGECCPVCPKTTENNYGKENEFYDLFIWKILPENSLNNFKKKKINKEKFNKLNFQLFGSGKCFVQCYKKIKRLEKLLGIFSVVYKSKCDDKNEFDISNI</sequence>
<dbReference type="Gene3D" id="2.10.70.10">
    <property type="entry name" value="Complement Module, domain 1"/>
    <property type="match status" value="1"/>
</dbReference>
<dbReference type="EMBL" id="AAZO01000742">
    <property type="status" value="NOT_ANNOTATED_CDS"/>
    <property type="molecule type" value="Genomic_DNA"/>
</dbReference>
<dbReference type="CTD" id="8231030"/>
<dbReference type="VEuPathDB" id="VectorBase:PHUM063480"/>
<keyword evidence="5" id="KW-1185">Reference proteome</keyword>
<dbReference type="InterPro" id="IPR045717">
    <property type="entry name" value="CHRDL1/2"/>
</dbReference>
<dbReference type="KEGG" id="phu:Phum_PHUM063480"/>
<evidence type="ECO:0000259" key="2">
    <source>
        <dbReference type="PROSITE" id="PS50184"/>
    </source>
</evidence>
<reference evidence="3" key="1">
    <citation type="submission" date="2007-04" db="EMBL/GenBank/DDBJ databases">
        <title>Annotation of Pediculus humanus corporis strain USDA.</title>
        <authorList>
            <person name="Kirkness E."/>
            <person name="Hannick L."/>
            <person name="Hass B."/>
            <person name="Bruggner R."/>
            <person name="Lawson D."/>
            <person name="Bidwell S."/>
            <person name="Joardar V."/>
            <person name="Caler E."/>
            <person name="Walenz B."/>
            <person name="Inman J."/>
            <person name="Schobel S."/>
            <person name="Galinsky K."/>
            <person name="Amedeo P."/>
            <person name="Strausberg R."/>
        </authorList>
    </citation>
    <scope>NUCLEOTIDE SEQUENCE</scope>
    <source>
        <strain evidence="3">USDA</strain>
    </source>
</reference>
<dbReference type="GO" id="GO:0005615">
    <property type="term" value="C:extracellular space"/>
    <property type="evidence" value="ECO:0007669"/>
    <property type="project" value="TreeGrafter"/>
</dbReference>
<dbReference type="PANTHER" id="PTHR46303:SF1">
    <property type="entry name" value="VWFC DOMAIN-CONTAINING PROTEIN"/>
    <property type="match status" value="1"/>
</dbReference>
<dbReference type="Pfam" id="PF00093">
    <property type="entry name" value="VWC"/>
    <property type="match status" value="1"/>
</dbReference>
<keyword evidence="1" id="KW-0732">Signal</keyword>
<dbReference type="PROSITE" id="PS50184">
    <property type="entry name" value="VWFC_2"/>
    <property type="match status" value="1"/>
</dbReference>
<dbReference type="eggNOG" id="ENOG502QQFQ">
    <property type="taxonomic scope" value="Eukaryota"/>
</dbReference>
<dbReference type="SUPFAM" id="SSF57603">
    <property type="entry name" value="FnI-like domain"/>
    <property type="match status" value="2"/>
</dbReference>
<reference evidence="3" key="2">
    <citation type="submission" date="2007-04" db="EMBL/GenBank/DDBJ databases">
        <title>The genome of the human body louse.</title>
        <authorList>
            <consortium name="The Human Body Louse Genome Consortium"/>
            <person name="Kirkness E."/>
            <person name="Walenz B."/>
            <person name="Hass B."/>
            <person name="Bruggner R."/>
            <person name="Strausberg R."/>
        </authorList>
    </citation>
    <scope>NUCLEOTIDE SEQUENCE</scope>
    <source>
        <strain evidence="3">USDA</strain>
    </source>
</reference>
<dbReference type="HOGENOM" id="CLU_967421_0_0_1"/>
<dbReference type="Proteomes" id="UP000009046">
    <property type="component" value="Unassembled WGS sequence"/>
</dbReference>
<evidence type="ECO:0000313" key="5">
    <source>
        <dbReference type="Proteomes" id="UP000009046"/>
    </source>
</evidence>
<organism>
    <name type="scientific">Pediculus humanus subsp. corporis</name>
    <name type="common">Body louse</name>
    <dbReference type="NCBI Taxonomy" id="121224"/>
    <lineage>
        <taxon>Eukaryota</taxon>
        <taxon>Metazoa</taxon>
        <taxon>Ecdysozoa</taxon>
        <taxon>Arthropoda</taxon>
        <taxon>Hexapoda</taxon>
        <taxon>Insecta</taxon>
        <taxon>Pterygota</taxon>
        <taxon>Neoptera</taxon>
        <taxon>Paraneoptera</taxon>
        <taxon>Psocodea</taxon>
        <taxon>Troctomorpha</taxon>
        <taxon>Phthiraptera</taxon>
        <taxon>Anoplura</taxon>
        <taxon>Pediculidae</taxon>
        <taxon>Pediculus</taxon>
    </lineage>
</organism>
<dbReference type="SMART" id="SM00214">
    <property type="entry name" value="VWC"/>
    <property type="match status" value="2"/>
</dbReference>
<dbReference type="InParanoid" id="E0VBK6"/>
<dbReference type="GO" id="GO:0030514">
    <property type="term" value="P:negative regulation of BMP signaling pathway"/>
    <property type="evidence" value="ECO:0007669"/>
    <property type="project" value="TreeGrafter"/>
</dbReference>
<evidence type="ECO:0000313" key="3">
    <source>
        <dbReference type="EMBL" id="EEB10762.1"/>
    </source>
</evidence>
<proteinExistence type="predicted"/>
<dbReference type="PROSITE" id="PS01208">
    <property type="entry name" value="VWFC_1"/>
    <property type="match status" value="2"/>
</dbReference>
<dbReference type="AlphaFoldDB" id="E0VBK6"/>
<dbReference type="GO" id="GO:0030154">
    <property type="term" value="P:cell differentiation"/>
    <property type="evidence" value="ECO:0007669"/>
    <property type="project" value="TreeGrafter"/>
</dbReference>
<dbReference type="STRING" id="121224.E0VBK6"/>
<dbReference type="PANTHER" id="PTHR46303">
    <property type="entry name" value="VWFC DOMAIN-CONTAINING PROTEIN"/>
    <property type="match status" value="1"/>
</dbReference>
<reference evidence="4" key="3">
    <citation type="submission" date="2021-02" db="UniProtKB">
        <authorList>
            <consortium name="EnsemblMetazoa"/>
        </authorList>
    </citation>
    <scope>IDENTIFICATION</scope>
    <source>
        <strain evidence="4">USDA</strain>
    </source>
</reference>
<feature type="domain" description="VWFC" evidence="2">
    <location>
        <begin position="136"/>
        <end position="198"/>
    </location>
</feature>
<dbReference type="EMBL" id="DS235032">
    <property type="protein sequence ID" value="EEB10762.1"/>
    <property type="molecule type" value="Genomic_DNA"/>
</dbReference>
<dbReference type="EnsemblMetazoa" id="PHUM063480-RA">
    <property type="protein sequence ID" value="PHUM063480-PA"/>
    <property type="gene ID" value="PHUM063480"/>
</dbReference>
<dbReference type="GeneID" id="8231030"/>
<dbReference type="RefSeq" id="XP_002423500.1">
    <property type="nucleotide sequence ID" value="XM_002423455.1"/>
</dbReference>
<feature type="signal peptide" evidence="1">
    <location>
        <begin position="1"/>
        <end position="24"/>
    </location>
</feature>
<accession>E0VBK6</accession>
<dbReference type="GO" id="GO:0036122">
    <property type="term" value="F:BMP binding"/>
    <property type="evidence" value="ECO:0007669"/>
    <property type="project" value="TreeGrafter"/>
</dbReference>
<gene>
    <name evidence="4" type="primary">8231030</name>
    <name evidence="3" type="ORF">Phum_PHUM063480</name>
</gene>
<protein>
    <recommendedName>
        <fullName evidence="2">VWFC domain-containing protein</fullName>
    </recommendedName>
</protein>